<dbReference type="Proteomes" id="UP001642409">
    <property type="component" value="Unassembled WGS sequence"/>
</dbReference>
<reference evidence="2 3" key="2">
    <citation type="submission" date="2024-07" db="EMBL/GenBank/DDBJ databases">
        <authorList>
            <person name="Akdeniz Z."/>
        </authorList>
    </citation>
    <scope>NUCLEOTIDE SEQUENCE [LARGE SCALE GENOMIC DNA]</scope>
</reference>
<evidence type="ECO:0000313" key="2">
    <source>
        <dbReference type="EMBL" id="CAL6032414.1"/>
    </source>
</evidence>
<dbReference type="EMBL" id="CAXDID020000122">
    <property type="protein sequence ID" value="CAL6032414.1"/>
    <property type="molecule type" value="Genomic_DNA"/>
</dbReference>
<sequence length="124" mass="14748">MISYNLRYIAKLTQYRCNRSLILLQHISSVILAIHTAAPNDYVSAQWHQIQRRNDFATQKPLFYSDISKNKQMYYILYYCNNTTFILQYISSLSHASRYVLVKTPFNLHHFEEGRLVEAIRLQL</sequence>
<name>A0AA86RDP9_9EUKA</name>
<organism evidence="1">
    <name type="scientific">Hexamita inflata</name>
    <dbReference type="NCBI Taxonomy" id="28002"/>
    <lineage>
        <taxon>Eukaryota</taxon>
        <taxon>Metamonada</taxon>
        <taxon>Diplomonadida</taxon>
        <taxon>Hexamitidae</taxon>
        <taxon>Hexamitinae</taxon>
        <taxon>Hexamita</taxon>
    </lineage>
</organism>
<dbReference type="EMBL" id="CATOUU010001074">
    <property type="protein sequence ID" value="CAI9970549.1"/>
    <property type="molecule type" value="Genomic_DNA"/>
</dbReference>
<comment type="caution">
    <text evidence="1">The sequence shown here is derived from an EMBL/GenBank/DDBJ whole genome shotgun (WGS) entry which is preliminary data.</text>
</comment>
<reference evidence="1" key="1">
    <citation type="submission" date="2023-06" db="EMBL/GenBank/DDBJ databases">
        <authorList>
            <person name="Kurt Z."/>
        </authorList>
    </citation>
    <scope>NUCLEOTIDE SEQUENCE</scope>
</reference>
<evidence type="ECO:0000313" key="3">
    <source>
        <dbReference type="Proteomes" id="UP001642409"/>
    </source>
</evidence>
<gene>
    <name evidence="2" type="ORF">HINF_LOCUS34475</name>
    <name evidence="1" type="ORF">HINF_LOCUS58194</name>
</gene>
<keyword evidence="3" id="KW-1185">Reference proteome</keyword>
<proteinExistence type="predicted"/>
<evidence type="ECO:0000313" key="1">
    <source>
        <dbReference type="EMBL" id="CAI9970549.1"/>
    </source>
</evidence>
<dbReference type="AlphaFoldDB" id="A0AA86RDP9"/>
<protein>
    <submittedName>
        <fullName evidence="2">Hypothetical_protein</fullName>
    </submittedName>
</protein>
<accession>A0AA86RDP9</accession>